<evidence type="ECO:0000256" key="3">
    <source>
        <dbReference type="ARBA" id="ARBA00022679"/>
    </source>
</evidence>
<dbReference type="Gene3D" id="3.40.50.2000">
    <property type="entry name" value="Glycogen Phosphorylase B"/>
    <property type="match status" value="2"/>
</dbReference>
<name>A0ABU6U866_9FABA</name>
<feature type="coiled-coil region" evidence="6">
    <location>
        <begin position="425"/>
        <end position="463"/>
    </location>
</feature>
<evidence type="ECO:0000256" key="2">
    <source>
        <dbReference type="ARBA" id="ARBA00022676"/>
    </source>
</evidence>
<comment type="caution">
    <text evidence="7">The sequence shown here is derived from an EMBL/GenBank/DDBJ whole genome shotgun (WGS) entry which is preliminary data.</text>
</comment>
<proteinExistence type="inferred from homology"/>
<keyword evidence="3 4" id="KW-0808">Transferase</keyword>
<evidence type="ECO:0000256" key="1">
    <source>
        <dbReference type="ARBA" id="ARBA00009995"/>
    </source>
</evidence>
<evidence type="ECO:0000313" key="7">
    <source>
        <dbReference type="EMBL" id="MED6156356.1"/>
    </source>
</evidence>
<evidence type="ECO:0000256" key="6">
    <source>
        <dbReference type="SAM" id="Coils"/>
    </source>
</evidence>
<comment type="similarity">
    <text evidence="1 4">Belongs to the UDP-glycosyltransferase family.</text>
</comment>
<keyword evidence="6" id="KW-0175">Coiled coil</keyword>
<dbReference type="CDD" id="cd03784">
    <property type="entry name" value="GT1_Gtf-like"/>
    <property type="match status" value="1"/>
</dbReference>
<accession>A0ABU6U866</accession>
<dbReference type="EC" id="2.4.1.-" evidence="5"/>
<dbReference type="PROSITE" id="PS00375">
    <property type="entry name" value="UDPGT"/>
    <property type="match status" value="1"/>
</dbReference>
<keyword evidence="8" id="KW-1185">Reference proteome</keyword>
<dbReference type="InterPro" id="IPR002213">
    <property type="entry name" value="UDP_glucos_trans"/>
</dbReference>
<dbReference type="InterPro" id="IPR035595">
    <property type="entry name" value="UDP_glycos_trans_CS"/>
</dbReference>
<keyword evidence="2 4" id="KW-0328">Glycosyltransferase</keyword>
<dbReference type="PANTHER" id="PTHR48047:SF229">
    <property type="entry name" value="UDP-GLYCOSYLTRANSFERASE 73C3-RELATED"/>
    <property type="match status" value="1"/>
</dbReference>
<evidence type="ECO:0000256" key="5">
    <source>
        <dbReference type="RuleBase" id="RU362057"/>
    </source>
</evidence>
<evidence type="ECO:0000313" key="8">
    <source>
        <dbReference type="Proteomes" id="UP001341840"/>
    </source>
</evidence>
<dbReference type="SUPFAM" id="SSF53756">
    <property type="entry name" value="UDP-Glycosyltransferase/glycogen phosphorylase"/>
    <property type="match status" value="1"/>
</dbReference>
<protein>
    <recommendedName>
        <fullName evidence="5">Glycosyltransferase</fullName>
        <ecNumber evidence="5">2.4.1.-</ecNumber>
    </recommendedName>
</protein>
<dbReference type="PANTHER" id="PTHR48047">
    <property type="entry name" value="GLYCOSYLTRANSFERASE"/>
    <property type="match status" value="1"/>
</dbReference>
<gene>
    <name evidence="7" type="primary">DOGT1_7</name>
    <name evidence="7" type="ORF">PIB30_013630</name>
</gene>
<reference evidence="7 8" key="1">
    <citation type="journal article" date="2023" name="Plants (Basel)">
        <title>Bridging the Gap: Combining Genomics and Transcriptomics Approaches to Understand Stylosanthes scabra, an Orphan Legume from the Brazilian Caatinga.</title>
        <authorList>
            <person name="Ferreira-Neto J.R.C."/>
            <person name="da Silva M.D."/>
            <person name="Binneck E."/>
            <person name="de Melo N.F."/>
            <person name="da Silva R.H."/>
            <person name="de Melo A.L.T.M."/>
            <person name="Pandolfi V."/>
            <person name="Bustamante F.O."/>
            <person name="Brasileiro-Vidal A.C."/>
            <person name="Benko-Iseppon A.M."/>
        </authorList>
    </citation>
    <scope>NUCLEOTIDE SEQUENCE [LARGE SCALE GENOMIC DNA]</scope>
    <source>
        <tissue evidence="7">Leaves</tissue>
    </source>
</reference>
<dbReference type="Pfam" id="PF00201">
    <property type="entry name" value="UDPGT"/>
    <property type="match status" value="1"/>
</dbReference>
<organism evidence="7 8">
    <name type="scientific">Stylosanthes scabra</name>
    <dbReference type="NCBI Taxonomy" id="79078"/>
    <lineage>
        <taxon>Eukaryota</taxon>
        <taxon>Viridiplantae</taxon>
        <taxon>Streptophyta</taxon>
        <taxon>Embryophyta</taxon>
        <taxon>Tracheophyta</taxon>
        <taxon>Spermatophyta</taxon>
        <taxon>Magnoliopsida</taxon>
        <taxon>eudicotyledons</taxon>
        <taxon>Gunneridae</taxon>
        <taxon>Pentapetalae</taxon>
        <taxon>rosids</taxon>
        <taxon>fabids</taxon>
        <taxon>Fabales</taxon>
        <taxon>Fabaceae</taxon>
        <taxon>Papilionoideae</taxon>
        <taxon>50 kb inversion clade</taxon>
        <taxon>dalbergioids sensu lato</taxon>
        <taxon>Dalbergieae</taxon>
        <taxon>Pterocarpus clade</taxon>
        <taxon>Stylosanthes</taxon>
    </lineage>
</organism>
<sequence>MASQSAYSHLNFVLCPLMSQGHMIPMVDIARILSQRGVNVTIITTPQNASRFDSIQSSSRVRLVEFLFPYKDAGLPEGCENLDMLPSLGESLSFFNASNTIEVEDQVEKILEELTPPPSCIVSDMCLHYTAKIATKLRIPRISFLGQSCFTLFCLYNLGIHRVLRNIAAENEKFVVPGIPNHIEMTKSQIPGQRRSEEWREYYAKLGAAEGTSYGVLMNSFEELEKEYAKGYKNSKNGKVWCIGPVSLSNNNNLDKAQRGNKASIDEHYCMKWLDLKNPKSVIYVCLGSICNLTSLQLIELGLALEASKRPFIWVIREGNHLEALEIWFKENGFEERNKGHSLLIRGWAPQILILSHSSIGGFLTHCGWNSTLEAICGGVPMVTWPLFGDQFFNEKLIVEILKVGVSVGVDSPLKWGEEEETGVLVKKENVEKAIERLMEETNEESEERRKRVKELANMAKTAVGEGGSSHSNVTLLIQDIIMQTTNSIHNK</sequence>
<dbReference type="EMBL" id="JASCZI010120864">
    <property type="protein sequence ID" value="MED6156356.1"/>
    <property type="molecule type" value="Genomic_DNA"/>
</dbReference>
<evidence type="ECO:0000256" key="4">
    <source>
        <dbReference type="RuleBase" id="RU003718"/>
    </source>
</evidence>
<dbReference type="Proteomes" id="UP001341840">
    <property type="component" value="Unassembled WGS sequence"/>
</dbReference>